<name>A0A9P0E7U1_NEZVI</name>
<reference evidence="2" key="1">
    <citation type="submission" date="2022-01" db="EMBL/GenBank/DDBJ databases">
        <authorList>
            <person name="King R."/>
        </authorList>
    </citation>
    <scope>NUCLEOTIDE SEQUENCE</scope>
</reference>
<evidence type="ECO:0000256" key="1">
    <source>
        <dbReference type="SAM" id="MobiDB-lite"/>
    </source>
</evidence>
<gene>
    <name evidence="2" type="ORF">NEZAVI_LOCUS1297</name>
</gene>
<feature type="region of interest" description="Disordered" evidence="1">
    <location>
        <begin position="37"/>
        <end position="68"/>
    </location>
</feature>
<organism evidence="2 3">
    <name type="scientific">Nezara viridula</name>
    <name type="common">Southern green stink bug</name>
    <name type="synonym">Cimex viridulus</name>
    <dbReference type="NCBI Taxonomy" id="85310"/>
    <lineage>
        <taxon>Eukaryota</taxon>
        <taxon>Metazoa</taxon>
        <taxon>Ecdysozoa</taxon>
        <taxon>Arthropoda</taxon>
        <taxon>Hexapoda</taxon>
        <taxon>Insecta</taxon>
        <taxon>Pterygota</taxon>
        <taxon>Neoptera</taxon>
        <taxon>Paraneoptera</taxon>
        <taxon>Hemiptera</taxon>
        <taxon>Heteroptera</taxon>
        <taxon>Panheteroptera</taxon>
        <taxon>Pentatomomorpha</taxon>
        <taxon>Pentatomoidea</taxon>
        <taxon>Pentatomidae</taxon>
        <taxon>Pentatominae</taxon>
        <taxon>Nezara</taxon>
    </lineage>
</organism>
<proteinExistence type="predicted"/>
<accession>A0A9P0E7U1</accession>
<evidence type="ECO:0000313" key="2">
    <source>
        <dbReference type="EMBL" id="CAH1390027.1"/>
    </source>
</evidence>
<evidence type="ECO:0000313" key="3">
    <source>
        <dbReference type="Proteomes" id="UP001152798"/>
    </source>
</evidence>
<dbReference type="AlphaFoldDB" id="A0A9P0E7U1"/>
<sequence length="68" mass="7310">MQPMTKTLRVAAGCNGALTVLVTSLSHSLPREMLSFPTSFSPLRETPTGHNQREAEHPAPNQPIGDGQ</sequence>
<dbReference type="EMBL" id="OV725077">
    <property type="protein sequence ID" value="CAH1390027.1"/>
    <property type="molecule type" value="Genomic_DNA"/>
</dbReference>
<protein>
    <submittedName>
        <fullName evidence="2">Uncharacterized protein</fullName>
    </submittedName>
</protein>
<dbReference type="Proteomes" id="UP001152798">
    <property type="component" value="Chromosome 1"/>
</dbReference>
<keyword evidence="3" id="KW-1185">Reference proteome</keyword>